<sequence length="217" mass="23523">MSGSTSVITRDLKINVNAINPFNPAGTPVRLRQEGVGSIEMRERSDEPCHVRVRYHSMNGSVSYAGSSGFFDCSNNQNRRQGTQRTAKKVEVARLHVARSVQVCRGSGGKVKGVELEGIDGRCLSSANPAYCPLQNRPASMFSVGHFERNNCPGSNSGSADSDWGTQSSYCGSVRTGNGNIRTPTAMVGVQLHMNDRGNRSVIIGMRAICKKVRFLQ</sequence>
<comment type="caution">
    <text evidence="1">The sequence shown here is derived from an EMBL/GenBank/DDBJ whole genome shotgun (WGS) entry which is preliminary data.</text>
</comment>
<name>A0ABU8TLD0_9HYPH</name>
<reference evidence="1 2" key="1">
    <citation type="submission" date="2024-02" db="EMBL/GenBank/DDBJ databases">
        <title>Roseibium algae sp. nov., isolated from marine alga (Grateloupia sp.), showing potential in myo-inositol conversion.</title>
        <authorList>
            <person name="Wang Y."/>
        </authorList>
    </citation>
    <scope>NUCLEOTIDE SEQUENCE [LARGE SCALE GENOMIC DNA]</scope>
    <source>
        <strain evidence="1 2">H3510</strain>
    </source>
</reference>
<keyword evidence="2" id="KW-1185">Reference proteome</keyword>
<accession>A0ABU8TLD0</accession>
<gene>
    <name evidence="1" type="ORF">V6575_11150</name>
</gene>
<organism evidence="1 2">
    <name type="scientific">Roseibium algae</name>
    <dbReference type="NCBI Taxonomy" id="3123038"/>
    <lineage>
        <taxon>Bacteria</taxon>
        <taxon>Pseudomonadati</taxon>
        <taxon>Pseudomonadota</taxon>
        <taxon>Alphaproteobacteria</taxon>
        <taxon>Hyphomicrobiales</taxon>
        <taxon>Stappiaceae</taxon>
        <taxon>Roseibium</taxon>
    </lineage>
</organism>
<protein>
    <submittedName>
        <fullName evidence="1">Uncharacterized protein</fullName>
    </submittedName>
</protein>
<dbReference type="EMBL" id="JBAKIA010000006">
    <property type="protein sequence ID" value="MEJ8474643.1"/>
    <property type="molecule type" value="Genomic_DNA"/>
</dbReference>
<evidence type="ECO:0000313" key="1">
    <source>
        <dbReference type="EMBL" id="MEJ8474643.1"/>
    </source>
</evidence>
<evidence type="ECO:0000313" key="2">
    <source>
        <dbReference type="Proteomes" id="UP001385499"/>
    </source>
</evidence>
<dbReference type="RefSeq" id="WP_340274406.1">
    <property type="nucleotide sequence ID" value="NZ_JBAKIA010000006.1"/>
</dbReference>
<proteinExistence type="predicted"/>
<dbReference type="Proteomes" id="UP001385499">
    <property type="component" value="Unassembled WGS sequence"/>
</dbReference>